<gene>
    <name evidence="2" type="ORF">PR001_g29836</name>
    <name evidence="1" type="ORF">PR002_g29772</name>
</gene>
<dbReference type="OrthoDB" id="10268653at2759"/>
<organism evidence="1 4">
    <name type="scientific">Phytophthora rubi</name>
    <dbReference type="NCBI Taxonomy" id="129364"/>
    <lineage>
        <taxon>Eukaryota</taxon>
        <taxon>Sar</taxon>
        <taxon>Stramenopiles</taxon>
        <taxon>Oomycota</taxon>
        <taxon>Peronosporomycetes</taxon>
        <taxon>Peronosporales</taxon>
        <taxon>Peronosporaceae</taxon>
        <taxon>Phytophthora</taxon>
    </lineage>
</organism>
<reference evidence="3 4" key="1">
    <citation type="submission" date="2018-09" db="EMBL/GenBank/DDBJ databases">
        <title>Genomic investigation of the strawberry pathogen Phytophthora fragariae indicates pathogenicity is determined by transcriptional variation in three key races.</title>
        <authorList>
            <person name="Adams T.M."/>
            <person name="Armitage A.D."/>
            <person name="Sobczyk M.K."/>
            <person name="Bates H.J."/>
            <person name="Dunwell J.M."/>
            <person name="Nellist C.F."/>
            <person name="Harrison R.J."/>
        </authorList>
    </citation>
    <scope>NUCLEOTIDE SEQUENCE [LARGE SCALE GENOMIC DNA]</scope>
    <source>
        <strain evidence="2 3">SCRP249</strain>
        <strain evidence="1 4">SCRP324</strain>
    </source>
</reference>
<comment type="caution">
    <text evidence="1">The sequence shown here is derived from an EMBL/GenBank/DDBJ whole genome shotgun (WGS) entry which is preliminary data.</text>
</comment>
<evidence type="ECO:0000313" key="3">
    <source>
        <dbReference type="Proteomes" id="UP000429607"/>
    </source>
</evidence>
<accession>A0A6A3GXR5</accession>
<sequence>MHSSRDPCFGRLRSTAAWTLLCFSGRCSLLVVRPIDPLVGRASSCANRSAILDCC</sequence>
<dbReference type="Proteomes" id="UP000435112">
    <property type="component" value="Unassembled WGS sequence"/>
</dbReference>
<evidence type="ECO:0000313" key="2">
    <source>
        <dbReference type="EMBL" id="KAE8962052.1"/>
    </source>
</evidence>
<dbReference type="Proteomes" id="UP000429607">
    <property type="component" value="Unassembled WGS sequence"/>
</dbReference>
<protein>
    <submittedName>
        <fullName evidence="1">Uncharacterized protein</fullName>
    </submittedName>
</protein>
<evidence type="ECO:0000313" key="4">
    <source>
        <dbReference type="Proteomes" id="UP000435112"/>
    </source>
</evidence>
<dbReference type="EMBL" id="QXFV01006235">
    <property type="protein sequence ID" value="KAE8962052.1"/>
    <property type="molecule type" value="Genomic_DNA"/>
</dbReference>
<proteinExistence type="predicted"/>
<name>A0A6A3GXR5_9STRA</name>
<evidence type="ECO:0000313" key="1">
    <source>
        <dbReference type="EMBL" id="KAE8961870.1"/>
    </source>
</evidence>
<dbReference type="AlphaFoldDB" id="A0A6A3GXR5"/>
<dbReference type="EMBL" id="QXFU01006150">
    <property type="protein sequence ID" value="KAE8961870.1"/>
    <property type="molecule type" value="Genomic_DNA"/>
</dbReference>